<feature type="region of interest" description="Disordered" evidence="11">
    <location>
        <begin position="334"/>
        <end position="355"/>
    </location>
</feature>
<keyword evidence="5 10" id="KW-0547">Nucleotide-binding</keyword>
<dbReference type="InterPro" id="IPR027417">
    <property type="entry name" value="P-loop_NTPase"/>
</dbReference>
<evidence type="ECO:0000256" key="8">
    <source>
        <dbReference type="ARBA" id="ARBA00022884"/>
    </source>
</evidence>
<evidence type="ECO:0000256" key="6">
    <source>
        <dbReference type="ARBA" id="ARBA00022801"/>
    </source>
</evidence>
<dbReference type="PANTHER" id="PTHR32120">
    <property type="entry name" value="SMALL RIBOSOMAL SUBUNIT BIOGENESIS GTPASE RSGA"/>
    <property type="match status" value="1"/>
</dbReference>
<dbReference type="SUPFAM" id="SSF52540">
    <property type="entry name" value="P-loop containing nucleoside triphosphate hydrolases"/>
    <property type="match status" value="1"/>
</dbReference>
<evidence type="ECO:0000256" key="11">
    <source>
        <dbReference type="SAM" id="MobiDB-lite"/>
    </source>
</evidence>
<dbReference type="STRING" id="1353528.DT23_13980"/>
<comment type="function">
    <text evidence="10">One of several proteins that assist in the late maturation steps of the functional core of the 30S ribosomal subunit. Helps release RbfA from mature subunits. May play a role in the assembly of ribosomal proteins into the subunit. Circularly permuted GTPase that catalyzes slow GTP hydrolysis, GTPase activity is stimulated by the 30S ribosomal subunit.</text>
</comment>
<keyword evidence="9 10" id="KW-0342">GTP-binding</keyword>
<evidence type="ECO:0000256" key="7">
    <source>
        <dbReference type="ARBA" id="ARBA00022833"/>
    </source>
</evidence>
<dbReference type="HAMAP" id="MF_01820">
    <property type="entry name" value="GTPase_RsgA"/>
    <property type="match status" value="1"/>
</dbReference>
<keyword evidence="15" id="KW-1185">Reference proteome</keyword>
<comment type="caution">
    <text evidence="14">The sequence shown here is derived from an EMBL/GenBank/DDBJ whole genome shotgun (WGS) entry which is preliminary data.</text>
</comment>
<dbReference type="PROSITE" id="PS51721">
    <property type="entry name" value="G_CP"/>
    <property type="match status" value="1"/>
</dbReference>
<evidence type="ECO:0000313" key="14">
    <source>
        <dbReference type="EMBL" id="KEO60218.1"/>
    </source>
</evidence>
<feature type="binding site" evidence="10">
    <location>
        <position position="294"/>
    </location>
    <ligand>
        <name>Zn(2+)</name>
        <dbReference type="ChEBI" id="CHEBI:29105"/>
    </ligand>
</feature>
<dbReference type="GO" id="GO:0046872">
    <property type="term" value="F:metal ion binding"/>
    <property type="evidence" value="ECO:0007669"/>
    <property type="project" value="UniProtKB-KW"/>
</dbReference>
<keyword evidence="3 10" id="KW-0479">Metal-binding</keyword>
<gene>
    <name evidence="10" type="primary">rsgA</name>
    <name evidence="14" type="ORF">DT23_13980</name>
</gene>
<reference evidence="14 15" key="1">
    <citation type="journal article" date="2015" name="Antonie Van Leeuwenhoek">
        <title>Thioclava indica sp. nov., isolated from surface seawater of the Indian Ocean.</title>
        <authorList>
            <person name="Liu Y."/>
            <person name="Lai Q."/>
            <person name="Du J."/>
            <person name="Xu H."/>
            <person name="Jiang L."/>
            <person name="Shao Z."/>
        </authorList>
    </citation>
    <scope>NUCLEOTIDE SEQUENCE [LARGE SCALE GENOMIC DNA]</scope>
    <source>
        <strain evidence="14 15">DT23-4</strain>
    </source>
</reference>
<dbReference type="EC" id="3.6.1.-" evidence="10"/>
<keyword evidence="2 10" id="KW-0690">Ribosome biogenesis</keyword>
<dbReference type="Gene3D" id="1.10.40.50">
    <property type="entry name" value="Probable gtpase engc, domain 3"/>
    <property type="match status" value="1"/>
</dbReference>
<dbReference type="GO" id="GO:0042274">
    <property type="term" value="P:ribosomal small subunit biogenesis"/>
    <property type="evidence" value="ECO:0007669"/>
    <property type="project" value="UniProtKB-UniRule"/>
</dbReference>
<keyword evidence="4 10" id="KW-0699">rRNA-binding</keyword>
<dbReference type="InterPro" id="IPR010914">
    <property type="entry name" value="RsgA_GTPase_dom"/>
</dbReference>
<evidence type="ECO:0000259" key="12">
    <source>
        <dbReference type="PROSITE" id="PS50936"/>
    </source>
</evidence>
<protein>
    <recommendedName>
        <fullName evidence="10">Small ribosomal subunit biogenesis GTPase RsgA</fullName>
        <ecNumber evidence="10">3.6.1.-</ecNumber>
    </recommendedName>
</protein>
<dbReference type="CDD" id="cd01854">
    <property type="entry name" value="YjeQ_EngC"/>
    <property type="match status" value="1"/>
</dbReference>
<dbReference type="InterPro" id="IPR004881">
    <property type="entry name" value="Ribosome_biogen_GTPase_RsgA"/>
</dbReference>
<keyword evidence="6 10" id="KW-0378">Hydrolase</keyword>
<proteinExistence type="inferred from homology"/>
<sequence>MHHRGGAAMQVGVTHFNDQPALSLADLGWSAFFADQLTPEETALTCMRIASVHRSRLTAQSQTGAVRLALGHQVKTTDFAVGDWVLVDPETLTVQRRLSRKSLLERHTEGARVPQLIAANVDTLFIVTSCNEDFNPARLERYLALANEAGTTPVIVLTKSDQAEDPAQYQKQAEALQRDLVAVTLNAKAADAIDTLAPWCGAGQTVALVGSSGVGKSTLLNTLSGKSGDAAQPTGAIREDDAKGRHTTTSRSLHAIAGGGWVIDTPGMRSLHVSDSAAGLDMLFAEITELAPNCRFRDCTHAHEPGCAVRAAVDAGTLDPARLERWRKLQDENRLNTPVLTGPRGNRTTVPRKRR</sequence>
<keyword evidence="7 10" id="KW-0862">Zinc</keyword>
<name>A0A074JXB8_9RHOB</name>
<evidence type="ECO:0000256" key="10">
    <source>
        <dbReference type="HAMAP-Rule" id="MF_01820"/>
    </source>
</evidence>
<dbReference type="Gene3D" id="3.40.50.300">
    <property type="entry name" value="P-loop containing nucleotide triphosphate hydrolases"/>
    <property type="match status" value="1"/>
</dbReference>
<evidence type="ECO:0000259" key="13">
    <source>
        <dbReference type="PROSITE" id="PS51721"/>
    </source>
</evidence>
<dbReference type="Pfam" id="PF03193">
    <property type="entry name" value="RsgA_GTPase"/>
    <property type="match status" value="1"/>
</dbReference>
<feature type="binding site" evidence="10">
    <location>
        <position position="307"/>
    </location>
    <ligand>
        <name>Zn(2+)</name>
        <dbReference type="ChEBI" id="CHEBI:29105"/>
    </ligand>
</feature>
<accession>A0A074JXB8</accession>
<dbReference type="EMBL" id="AUNB01000021">
    <property type="protein sequence ID" value="KEO60218.1"/>
    <property type="molecule type" value="Genomic_DNA"/>
</dbReference>
<feature type="domain" description="EngC GTPase" evidence="12">
    <location>
        <begin position="119"/>
        <end position="269"/>
    </location>
</feature>
<dbReference type="GO" id="GO:0019843">
    <property type="term" value="F:rRNA binding"/>
    <property type="evidence" value="ECO:0007669"/>
    <property type="project" value="UniProtKB-KW"/>
</dbReference>
<dbReference type="NCBIfam" id="TIGR00157">
    <property type="entry name" value="ribosome small subunit-dependent GTPase A"/>
    <property type="match status" value="1"/>
</dbReference>
<dbReference type="InterPro" id="IPR030378">
    <property type="entry name" value="G_CP_dom"/>
</dbReference>
<dbReference type="GO" id="GO:0005525">
    <property type="term" value="F:GTP binding"/>
    <property type="evidence" value="ECO:0007669"/>
    <property type="project" value="UniProtKB-UniRule"/>
</dbReference>
<keyword evidence="1 10" id="KW-0963">Cytoplasm</keyword>
<evidence type="ECO:0000313" key="15">
    <source>
        <dbReference type="Proteomes" id="UP000027471"/>
    </source>
</evidence>
<evidence type="ECO:0000256" key="9">
    <source>
        <dbReference type="ARBA" id="ARBA00023134"/>
    </source>
</evidence>
<dbReference type="GO" id="GO:0003924">
    <property type="term" value="F:GTPase activity"/>
    <property type="evidence" value="ECO:0007669"/>
    <property type="project" value="UniProtKB-UniRule"/>
</dbReference>
<feature type="binding site" evidence="10">
    <location>
        <position position="301"/>
    </location>
    <ligand>
        <name>Zn(2+)</name>
        <dbReference type="ChEBI" id="CHEBI:29105"/>
    </ligand>
</feature>
<dbReference type="eggNOG" id="COG1162">
    <property type="taxonomic scope" value="Bacteria"/>
</dbReference>
<comment type="similarity">
    <text evidence="10">Belongs to the TRAFAC class YlqF/YawG GTPase family. RsgA subfamily.</text>
</comment>
<comment type="subcellular location">
    <subcellularLocation>
        <location evidence="10">Cytoplasm</location>
    </subcellularLocation>
</comment>
<evidence type="ECO:0000256" key="4">
    <source>
        <dbReference type="ARBA" id="ARBA00022730"/>
    </source>
</evidence>
<comment type="subunit">
    <text evidence="10">Monomer. Associates with 30S ribosomal subunit, binds 16S rRNA.</text>
</comment>
<keyword evidence="8 10" id="KW-0694">RNA-binding</keyword>
<dbReference type="Proteomes" id="UP000027471">
    <property type="component" value="Unassembled WGS sequence"/>
</dbReference>
<organism evidence="14 15">
    <name type="scientific">Thioclava indica</name>
    <dbReference type="NCBI Taxonomy" id="1353528"/>
    <lineage>
        <taxon>Bacteria</taxon>
        <taxon>Pseudomonadati</taxon>
        <taxon>Pseudomonadota</taxon>
        <taxon>Alphaproteobacteria</taxon>
        <taxon>Rhodobacterales</taxon>
        <taxon>Paracoccaceae</taxon>
        <taxon>Thioclava</taxon>
    </lineage>
</organism>
<evidence type="ECO:0000256" key="5">
    <source>
        <dbReference type="ARBA" id="ARBA00022741"/>
    </source>
</evidence>
<feature type="domain" description="CP-type G" evidence="13">
    <location>
        <begin position="107"/>
        <end position="271"/>
    </location>
</feature>
<dbReference type="PANTHER" id="PTHR32120:SF10">
    <property type="entry name" value="SMALL RIBOSOMAL SUBUNIT BIOGENESIS GTPASE RSGA"/>
    <property type="match status" value="1"/>
</dbReference>
<evidence type="ECO:0000256" key="1">
    <source>
        <dbReference type="ARBA" id="ARBA00022490"/>
    </source>
</evidence>
<evidence type="ECO:0000256" key="2">
    <source>
        <dbReference type="ARBA" id="ARBA00022517"/>
    </source>
</evidence>
<feature type="binding site" evidence="10">
    <location>
        <position position="299"/>
    </location>
    <ligand>
        <name>Zn(2+)</name>
        <dbReference type="ChEBI" id="CHEBI:29105"/>
    </ligand>
</feature>
<dbReference type="PROSITE" id="PS50936">
    <property type="entry name" value="ENGC_GTPASE"/>
    <property type="match status" value="1"/>
</dbReference>
<dbReference type="GO" id="GO:0005737">
    <property type="term" value="C:cytoplasm"/>
    <property type="evidence" value="ECO:0007669"/>
    <property type="project" value="UniProtKB-SubCell"/>
</dbReference>
<comment type="cofactor">
    <cofactor evidence="10">
        <name>Zn(2+)</name>
        <dbReference type="ChEBI" id="CHEBI:29105"/>
    </cofactor>
    <text evidence="10">Binds 1 zinc ion per subunit.</text>
</comment>
<dbReference type="AlphaFoldDB" id="A0A074JXB8"/>
<feature type="binding site" evidence="10">
    <location>
        <begin position="158"/>
        <end position="161"/>
    </location>
    <ligand>
        <name>GTP</name>
        <dbReference type="ChEBI" id="CHEBI:37565"/>
    </ligand>
</feature>
<feature type="binding site" evidence="10">
    <location>
        <begin position="210"/>
        <end position="218"/>
    </location>
    <ligand>
        <name>GTP</name>
        <dbReference type="ChEBI" id="CHEBI:37565"/>
    </ligand>
</feature>
<evidence type="ECO:0000256" key="3">
    <source>
        <dbReference type="ARBA" id="ARBA00022723"/>
    </source>
</evidence>